<organism evidence="1 2">
    <name type="scientific">Vagococcus allomyrinae</name>
    <dbReference type="NCBI Taxonomy" id="2794353"/>
    <lineage>
        <taxon>Bacteria</taxon>
        <taxon>Bacillati</taxon>
        <taxon>Bacillota</taxon>
        <taxon>Bacilli</taxon>
        <taxon>Lactobacillales</taxon>
        <taxon>Enterococcaceae</taxon>
        <taxon>Vagococcus</taxon>
    </lineage>
</organism>
<protein>
    <submittedName>
        <fullName evidence="1">Recombinase family protein</fullName>
    </submittedName>
</protein>
<evidence type="ECO:0000313" key="2">
    <source>
        <dbReference type="Proteomes" id="UP000674938"/>
    </source>
</evidence>
<dbReference type="RefSeq" id="WP_209532544.1">
    <property type="nucleotide sequence ID" value="NZ_JAEEGA010000024.1"/>
</dbReference>
<reference evidence="1" key="1">
    <citation type="submission" date="2020-12" db="EMBL/GenBank/DDBJ databases">
        <title>Vagococcus allomyrinae sp. nov. and Enterococcus lavae sp. nov., isolated from the larvae of Allomyrina dichotoma.</title>
        <authorList>
            <person name="Lee S.D."/>
        </authorList>
    </citation>
    <scope>NUCLEOTIDE SEQUENCE</scope>
    <source>
        <strain evidence="1">BWB3-3</strain>
    </source>
</reference>
<keyword evidence="2" id="KW-1185">Reference proteome</keyword>
<dbReference type="AlphaFoldDB" id="A0A940SUE9"/>
<accession>A0A940SUE9</accession>
<proteinExistence type="predicted"/>
<comment type="caution">
    <text evidence="1">The sequence shown here is derived from an EMBL/GenBank/DDBJ whole genome shotgun (WGS) entry which is preliminary data.</text>
</comment>
<sequence length="181" mass="20573">MKIGYTIRGKEEEDILLNEIGCEKVITPSSKEYLKEWEQAIACAQGHELVVINLLSTGLLVNQLGTQLNLLVEEPTVTVTFWETTQITSSCYKALLIQLAQQEKQVMSERTHDGLEKAYKLGRKSGRPTVNEKTIKKIQYLRAQKMTFRNISIECGVSLGTVHKYINLLEDSHHMEHSVLK</sequence>
<evidence type="ECO:0000313" key="1">
    <source>
        <dbReference type="EMBL" id="MBP1044232.1"/>
    </source>
</evidence>
<name>A0A940SUE9_9ENTE</name>
<dbReference type="Proteomes" id="UP000674938">
    <property type="component" value="Unassembled WGS sequence"/>
</dbReference>
<dbReference type="EMBL" id="JAEEGA010000024">
    <property type="protein sequence ID" value="MBP1044232.1"/>
    <property type="molecule type" value="Genomic_DNA"/>
</dbReference>
<gene>
    <name evidence="1" type="ORF">I6N95_24795</name>
</gene>